<dbReference type="Pfam" id="PF04082">
    <property type="entry name" value="Fungal_trans"/>
    <property type="match status" value="1"/>
</dbReference>
<feature type="domain" description="Xylanolytic transcriptional activator regulatory" evidence="8">
    <location>
        <begin position="270"/>
        <end position="343"/>
    </location>
</feature>
<dbReference type="GO" id="GO:0000981">
    <property type="term" value="F:DNA-binding transcription factor activity, RNA polymerase II-specific"/>
    <property type="evidence" value="ECO:0007669"/>
    <property type="project" value="InterPro"/>
</dbReference>
<keyword evidence="3" id="KW-0805">Transcription regulation</keyword>
<keyword evidence="10" id="KW-1185">Reference proteome</keyword>
<reference evidence="9 10" key="1">
    <citation type="submission" date="2018-02" db="EMBL/GenBank/DDBJ databases">
        <title>The genomes of Aspergillus section Nigri reveals drivers in fungal speciation.</title>
        <authorList>
            <consortium name="DOE Joint Genome Institute"/>
            <person name="Vesth T.C."/>
            <person name="Nybo J."/>
            <person name="Theobald S."/>
            <person name="Brandl J."/>
            <person name="Frisvad J.C."/>
            <person name="Nielsen K.F."/>
            <person name="Lyhne E.K."/>
            <person name="Kogle M.E."/>
            <person name="Kuo A."/>
            <person name="Riley R."/>
            <person name="Clum A."/>
            <person name="Nolan M."/>
            <person name="Lipzen A."/>
            <person name="Salamov A."/>
            <person name="Henrissat B."/>
            <person name="Wiebenga A."/>
            <person name="De vries R.P."/>
            <person name="Grigoriev I.V."/>
            <person name="Mortensen U.H."/>
            <person name="Andersen M.R."/>
            <person name="Baker S.E."/>
        </authorList>
    </citation>
    <scope>NUCLEOTIDE SEQUENCE [LARGE SCALE GENOMIC DNA]</scope>
    <source>
        <strain evidence="9 10">CBS 121057</strain>
    </source>
</reference>
<evidence type="ECO:0000256" key="1">
    <source>
        <dbReference type="ARBA" id="ARBA00022723"/>
    </source>
</evidence>
<evidence type="ECO:0000313" key="9">
    <source>
        <dbReference type="EMBL" id="PYI00841.1"/>
    </source>
</evidence>
<dbReference type="AlphaFoldDB" id="A0A319DT08"/>
<keyword evidence="2" id="KW-0862">Zinc</keyword>
<dbReference type="InterPro" id="IPR036864">
    <property type="entry name" value="Zn2-C6_fun-type_DNA-bd_sf"/>
</dbReference>
<evidence type="ECO:0000256" key="3">
    <source>
        <dbReference type="ARBA" id="ARBA00023015"/>
    </source>
</evidence>
<dbReference type="VEuPathDB" id="FungiDB:BO78DRAFT_30015"/>
<gene>
    <name evidence="9" type="ORF">BO78DRAFT_30015</name>
</gene>
<dbReference type="GO" id="GO:0006351">
    <property type="term" value="P:DNA-templated transcription"/>
    <property type="evidence" value="ECO:0007669"/>
    <property type="project" value="InterPro"/>
</dbReference>
<dbReference type="SUPFAM" id="SSF57701">
    <property type="entry name" value="Zn2/Cys6 DNA-binding domain"/>
    <property type="match status" value="1"/>
</dbReference>
<dbReference type="InterPro" id="IPR001138">
    <property type="entry name" value="Zn2Cys6_DnaBD"/>
</dbReference>
<feature type="region of interest" description="Disordered" evidence="7">
    <location>
        <begin position="61"/>
        <end position="102"/>
    </location>
</feature>
<dbReference type="InterPro" id="IPR007219">
    <property type="entry name" value="XnlR_reg_dom"/>
</dbReference>
<dbReference type="CDD" id="cd12148">
    <property type="entry name" value="fungal_TF_MHR"/>
    <property type="match status" value="1"/>
</dbReference>
<keyword evidence="1" id="KW-0479">Metal-binding</keyword>
<evidence type="ECO:0000256" key="6">
    <source>
        <dbReference type="ARBA" id="ARBA00023242"/>
    </source>
</evidence>
<dbReference type="GO" id="GO:0009893">
    <property type="term" value="P:positive regulation of metabolic process"/>
    <property type="evidence" value="ECO:0007669"/>
    <property type="project" value="UniProtKB-ARBA"/>
</dbReference>
<keyword evidence="5" id="KW-0804">Transcription</keyword>
<dbReference type="GO" id="GO:0003677">
    <property type="term" value="F:DNA binding"/>
    <property type="evidence" value="ECO:0007669"/>
    <property type="project" value="UniProtKB-KW"/>
</dbReference>
<dbReference type="PANTHER" id="PTHR47171:SF1">
    <property type="entry name" value="ZN(II)2CYS6 TRANSCRIPTION FACTOR (EUROFUNG)"/>
    <property type="match status" value="1"/>
</dbReference>
<accession>A0A319DT08</accession>
<keyword evidence="4" id="KW-0238">DNA-binding</keyword>
<dbReference type="PANTHER" id="PTHR47171">
    <property type="entry name" value="FARA-RELATED"/>
    <property type="match status" value="1"/>
</dbReference>
<sequence>MVQSAESPSNLSTPLLRRARVACKACNARRVKCDAAEGQPCWHYRTRQTPCELIESRRGKYTRKKRALPRDRRVSQRLRGASTEGAPDATATSTQSPQKGDPSCLSYIVEVGYRPSGGSTEPLQVHYPIPASIADRPPPDNRSRVEEPVSLQDAFVMPAPEIADQLIRTFFDVVHPAYPVLDRKNFTRLYHQGQASPLVLHSIFLLGFTIGTESLVQAAGYSDRAVARKTHYLRAKALYDADYDTDPMNLTAALLLLGFWWAGPEDQKDSCYWVGCAAMLAQSMGMHLSTSPCSISQPLRSMRKRIWWSIYIRDRHTSAAFGQPCRIRDEDCDVDLPTEEDLNFDVDYDEALIPGQKDFHTFYFLEMTKLATILGDILISEFSPRRPALSKFDTEVLTERLIHWESQLPNQLQKLPPDGSLNAPFWASMLHIAYQNYHILLFRPKAIENLASAEAERDIRARMAADSVTRIAEDLLAADTIKFGQIHLVPALFGALSIHTLVICRQDPVRRQLAENKSRQCVLALSEVAKHWPVKVWIAKAFVNLLRRLTGQGSASGGSIVNVSSSIASTRGNVAPSGHWGLLGLQPTISPRSLPSHFLDGEQSLGSVDRAEPSTPQRELAPDYILQTADQLICDSFWAGCLDNTYDVDLLLPHALGTHPVQLEGSSGEPGLET</sequence>
<evidence type="ECO:0000256" key="5">
    <source>
        <dbReference type="ARBA" id="ARBA00023163"/>
    </source>
</evidence>
<evidence type="ECO:0000256" key="4">
    <source>
        <dbReference type="ARBA" id="ARBA00023125"/>
    </source>
</evidence>
<dbReference type="OrthoDB" id="5121955at2759"/>
<keyword evidence="6" id="KW-0539">Nucleus</keyword>
<dbReference type="EMBL" id="KZ826433">
    <property type="protein sequence ID" value="PYI00841.1"/>
    <property type="molecule type" value="Genomic_DNA"/>
</dbReference>
<evidence type="ECO:0000256" key="2">
    <source>
        <dbReference type="ARBA" id="ARBA00022833"/>
    </source>
</evidence>
<protein>
    <recommendedName>
        <fullName evidence="8">Xylanolytic transcriptional activator regulatory domain-containing protein</fullName>
    </recommendedName>
</protein>
<dbReference type="GO" id="GO:0008270">
    <property type="term" value="F:zinc ion binding"/>
    <property type="evidence" value="ECO:0007669"/>
    <property type="project" value="InterPro"/>
</dbReference>
<evidence type="ECO:0000256" key="7">
    <source>
        <dbReference type="SAM" id="MobiDB-lite"/>
    </source>
</evidence>
<dbReference type="STRING" id="1448318.A0A319DT08"/>
<proteinExistence type="predicted"/>
<dbReference type="Proteomes" id="UP000248423">
    <property type="component" value="Unassembled WGS sequence"/>
</dbReference>
<dbReference type="SMART" id="SM00906">
    <property type="entry name" value="Fungal_trans"/>
    <property type="match status" value="1"/>
</dbReference>
<dbReference type="InterPro" id="IPR052073">
    <property type="entry name" value="Amide_Lactam_Regulators"/>
</dbReference>
<evidence type="ECO:0000259" key="8">
    <source>
        <dbReference type="SMART" id="SM00906"/>
    </source>
</evidence>
<organism evidence="9 10">
    <name type="scientific">Aspergillus sclerotiicarbonarius (strain CBS 121057 / IBT 28362)</name>
    <dbReference type="NCBI Taxonomy" id="1448318"/>
    <lineage>
        <taxon>Eukaryota</taxon>
        <taxon>Fungi</taxon>
        <taxon>Dikarya</taxon>
        <taxon>Ascomycota</taxon>
        <taxon>Pezizomycotina</taxon>
        <taxon>Eurotiomycetes</taxon>
        <taxon>Eurotiomycetidae</taxon>
        <taxon>Eurotiales</taxon>
        <taxon>Aspergillaceae</taxon>
        <taxon>Aspergillus</taxon>
        <taxon>Aspergillus subgen. Circumdati</taxon>
    </lineage>
</organism>
<dbReference type="Pfam" id="PF00172">
    <property type="entry name" value="Zn_clus"/>
    <property type="match status" value="1"/>
</dbReference>
<evidence type="ECO:0000313" key="10">
    <source>
        <dbReference type="Proteomes" id="UP000248423"/>
    </source>
</evidence>
<name>A0A319DT08_ASPSB</name>